<dbReference type="GO" id="GO:0005634">
    <property type="term" value="C:nucleus"/>
    <property type="evidence" value="ECO:0007669"/>
    <property type="project" value="TreeGrafter"/>
</dbReference>
<dbReference type="Pfam" id="PF16891">
    <property type="entry name" value="STPPase_N"/>
    <property type="match status" value="1"/>
</dbReference>
<dbReference type="GO" id="GO:0004722">
    <property type="term" value="F:protein serine/threonine phosphatase activity"/>
    <property type="evidence" value="ECO:0007669"/>
    <property type="project" value="UniProtKB-EC"/>
</dbReference>
<evidence type="ECO:0000256" key="1">
    <source>
        <dbReference type="ARBA" id="ARBA00022723"/>
    </source>
</evidence>
<comment type="similarity">
    <text evidence="7">Belongs to the PPP phosphatase family.</text>
</comment>
<feature type="compositionally biased region" description="Low complexity" evidence="8">
    <location>
        <begin position="13"/>
        <end position="24"/>
    </location>
</feature>
<evidence type="ECO:0000256" key="4">
    <source>
        <dbReference type="ARBA" id="ARBA00023211"/>
    </source>
</evidence>
<dbReference type="PROSITE" id="PS00125">
    <property type="entry name" value="SER_THR_PHOSPHATASE"/>
    <property type="match status" value="1"/>
</dbReference>
<dbReference type="GO" id="GO:0046872">
    <property type="term" value="F:metal ion binding"/>
    <property type="evidence" value="ECO:0007669"/>
    <property type="project" value="UniProtKB-KW"/>
</dbReference>
<accession>A0A1R1XYU7</accession>
<dbReference type="PRINTS" id="PR00114">
    <property type="entry name" value="STPHPHTASE"/>
</dbReference>
<feature type="compositionally biased region" description="Basic and acidic residues" evidence="8">
    <location>
        <begin position="463"/>
        <end position="485"/>
    </location>
</feature>
<evidence type="ECO:0000259" key="9">
    <source>
        <dbReference type="PROSITE" id="PS00125"/>
    </source>
</evidence>
<dbReference type="EC" id="3.1.3.16" evidence="7"/>
<dbReference type="GO" id="GO:0005737">
    <property type="term" value="C:cytoplasm"/>
    <property type="evidence" value="ECO:0007669"/>
    <property type="project" value="TreeGrafter"/>
</dbReference>
<feature type="compositionally biased region" description="Polar residues" evidence="8">
    <location>
        <begin position="486"/>
        <end position="505"/>
    </location>
</feature>
<dbReference type="PANTHER" id="PTHR11668:SF484">
    <property type="entry name" value="SERINE_THREONINE-PROTEIN PHOSPHATASE PP-Z1-RELATED"/>
    <property type="match status" value="1"/>
</dbReference>
<protein>
    <recommendedName>
        <fullName evidence="7">Serine/threonine-protein phosphatase</fullName>
        <ecNumber evidence="7">3.1.3.16</ecNumber>
    </recommendedName>
</protein>
<dbReference type="Pfam" id="PF00149">
    <property type="entry name" value="Metallophos"/>
    <property type="match status" value="1"/>
</dbReference>
<keyword evidence="11" id="KW-1185">Reference proteome</keyword>
<feature type="compositionally biased region" description="Polar residues" evidence="8">
    <location>
        <begin position="445"/>
        <end position="460"/>
    </location>
</feature>
<dbReference type="FunFam" id="3.60.21.10:FF:000026">
    <property type="entry name" value="Serine/threonine-protein phosphatase"/>
    <property type="match status" value="1"/>
</dbReference>
<comment type="catalytic activity">
    <reaction evidence="5">
        <text>O-phospho-L-seryl-[protein] + H2O = L-seryl-[protein] + phosphate</text>
        <dbReference type="Rhea" id="RHEA:20629"/>
        <dbReference type="Rhea" id="RHEA-COMP:9863"/>
        <dbReference type="Rhea" id="RHEA-COMP:11604"/>
        <dbReference type="ChEBI" id="CHEBI:15377"/>
        <dbReference type="ChEBI" id="CHEBI:29999"/>
        <dbReference type="ChEBI" id="CHEBI:43474"/>
        <dbReference type="ChEBI" id="CHEBI:83421"/>
        <dbReference type="EC" id="3.1.3.16"/>
    </reaction>
</comment>
<dbReference type="Gene3D" id="3.60.21.10">
    <property type="match status" value="1"/>
</dbReference>
<reference evidence="10 11" key="1">
    <citation type="submission" date="2017-01" db="EMBL/GenBank/DDBJ databases">
        <authorList>
            <person name="Mah S.A."/>
            <person name="Swanson W.J."/>
            <person name="Moy G.W."/>
            <person name="Vacquier V.D."/>
        </authorList>
    </citation>
    <scope>NUCLEOTIDE SEQUENCE [LARGE SCALE GENOMIC DNA]</scope>
    <source>
        <strain evidence="10 11">GSMNP</strain>
    </source>
</reference>
<dbReference type="OrthoDB" id="1930084at2759"/>
<evidence type="ECO:0000256" key="2">
    <source>
        <dbReference type="ARBA" id="ARBA00022801"/>
    </source>
</evidence>
<dbReference type="SUPFAM" id="SSF56300">
    <property type="entry name" value="Metallo-dependent phosphatases"/>
    <property type="match status" value="1"/>
</dbReference>
<evidence type="ECO:0000313" key="10">
    <source>
        <dbReference type="EMBL" id="OMJ19694.1"/>
    </source>
</evidence>
<dbReference type="InterPro" id="IPR006186">
    <property type="entry name" value="Ser/Thr-sp_prot-phosphatase"/>
</dbReference>
<dbReference type="Proteomes" id="UP000187283">
    <property type="component" value="Unassembled WGS sequence"/>
</dbReference>
<evidence type="ECO:0000256" key="7">
    <source>
        <dbReference type="RuleBase" id="RU004273"/>
    </source>
</evidence>
<evidence type="ECO:0000256" key="6">
    <source>
        <dbReference type="ARBA" id="ARBA00048336"/>
    </source>
</evidence>
<dbReference type="InterPro" id="IPR031675">
    <property type="entry name" value="STPPase_N"/>
</dbReference>
<proteinExistence type="inferred from homology"/>
<dbReference type="SMART" id="SM00156">
    <property type="entry name" value="PP2Ac"/>
    <property type="match status" value="1"/>
</dbReference>
<keyword evidence="2 7" id="KW-0378">Hydrolase</keyword>
<dbReference type="PANTHER" id="PTHR11668">
    <property type="entry name" value="SERINE/THREONINE PROTEIN PHOSPHATASE"/>
    <property type="match status" value="1"/>
</dbReference>
<comment type="catalytic activity">
    <reaction evidence="6 7">
        <text>O-phospho-L-threonyl-[protein] + H2O = L-threonyl-[protein] + phosphate</text>
        <dbReference type="Rhea" id="RHEA:47004"/>
        <dbReference type="Rhea" id="RHEA-COMP:11060"/>
        <dbReference type="Rhea" id="RHEA-COMP:11605"/>
        <dbReference type="ChEBI" id="CHEBI:15377"/>
        <dbReference type="ChEBI" id="CHEBI:30013"/>
        <dbReference type="ChEBI" id="CHEBI:43474"/>
        <dbReference type="ChEBI" id="CHEBI:61977"/>
        <dbReference type="EC" id="3.1.3.16"/>
    </reaction>
</comment>
<feature type="region of interest" description="Disordered" evidence="8">
    <location>
        <begin position="445"/>
        <end position="505"/>
    </location>
</feature>
<feature type="region of interest" description="Disordered" evidence="8">
    <location>
        <begin position="1"/>
        <end position="50"/>
    </location>
</feature>
<dbReference type="AlphaFoldDB" id="A0A1R1XYU7"/>
<organism evidence="10 11">
    <name type="scientific">Smittium culicis</name>
    <dbReference type="NCBI Taxonomy" id="133412"/>
    <lineage>
        <taxon>Eukaryota</taxon>
        <taxon>Fungi</taxon>
        <taxon>Fungi incertae sedis</taxon>
        <taxon>Zoopagomycota</taxon>
        <taxon>Kickxellomycotina</taxon>
        <taxon>Harpellomycetes</taxon>
        <taxon>Harpellales</taxon>
        <taxon>Legeriomycetaceae</taxon>
        <taxon>Smittium</taxon>
    </lineage>
</organism>
<keyword evidence="3" id="KW-0904">Protein phosphatase</keyword>
<feature type="domain" description="Serine/threonine specific protein phosphatases" evidence="9">
    <location>
        <begin position="240"/>
        <end position="245"/>
    </location>
</feature>
<evidence type="ECO:0000256" key="5">
    <source>
        <dbReference type="ARBA" id="ARBA00047761"/>
    </source>
</evidence>
<evidence type="ECO:0000256" key="3">
    <source>
        <dbReference type="ARBA" id="ARBA00022912"/>
    </source>
</evidence>
<dbReference type="EMBL" id="LSSN01001425">
    <property type="protein sequence ID" value="OMJ19694.1"/>
    <property type="molecule type" value="Genomic_DNA"/>
</dbReference>
<keyword evidence="4" id="KW-0464">Manganese</keyword>
<keyword evidence="1" id="KW-0479">Metal-binding</keyword>
<name>A0A1R1XYU7_9FUNG</name>
<dbReference type="STRING" id="133412.A0A1R1XYU7"/>
<dbReference type="InterPro" id="IPR004843">
    <property type="entry name" value="Calcineurin-like_PHP"/>
</dbReference>
<gene>
    <name evidence="10" type="ORF">AYI70_g4570</name>
</gene>
<feature type="compositionally biased region" description="Polar residues" evidence="8">
    <location>
        <begin position="1"/>
        <end position="12"/>
    </location>
</feature>
<sequence length="587" mass="66033">MNKSTESLEPNTSSRSYSAPPSASILSNPDHHIPTSSTIVSEPENDKDLNEKLTTRYSEDLKRSSWRFSTSNRATSSSDLPQVTNKLKDLSINKPSLVELTSYYPIKDKANVALISHPLKTNKIFNIDDFIFKLLEAGFDSKFKKQVALSNTEIETVCSAAKEIFLAQPSLLELDGPLKVVGDIHGQYTDLIRLFDKCGYPPSFNYLFLGDYVDRGKMSLETILLLLCYKIKYPNNFFLLRGNHECASVTKVYGFYDECKRRCNNKIYKTFVDTFNTLPFAALISQKIFCVHGGLSPSLANLNQLNIIQRPIDTNSNNLLIDLLWSDPSSTIVDDWEDNERGISFCFNESVVEKFNKKFNLDLVVRAHMVVEDGYEFFADRKLVTIFSAPNYCGEFDNSAAILNIASDLLCSFEILKPAVDNVSSIMARCGINFFAKFNDDNSMQNIHNSSQNQQKNTPLQKPENDDSLQKRHNDNSSLSKEKDANSNISNPETPIPINQINTPSTDTTLTFQNLPENTDLLLTKSTLVDSKILTDAINADNENIYAYEYKPYSENSPTAENILQSTENLSVSKVASIIDKIPVIEK</sequence>
<dbReference type="InterPro" id="IPR029052">
    <property type="entry name" value="Metallo-depent_PP-like"/>
</dbReference>
<comment type="caution">
    <text evidence="10">The sequence shown here is derived from an EMBL/GenBank/DDBJ whole genome shotgun (WGS) entry which is preliminary data.</text>
</comment>
<dbReference type="InterPro" id="IPR050341">
    <property type="entry name" value="PP1_catalytic_subunit"/>
</dbReference>
<evidence type="ECO:0000256" key="8">
    <source>
        <dbReference type="SAM" id="MobiDB-lite"/>
    </source>
</evidence>
<evidence type="ECO:0000313" key="11">
    <source>
        <dbReference type="Proteomes" id="UP000187283"/>
    </source>
</evidence>